<dbReference type="Proteomes" id="UP000320011">
    <property type="component" value="Unassembled WGS sequence"/>
</dbReference>
<reference evidence="2 3" key="2">
    <citation type="submission" date="2019-08" db="EMBL/GenBank/DDBJ databases">
        <title>Amycolatopsis acidicola sp. nov., isolated from peat swamp forest soil.</title>
        <authorList>
            <person name="Srisuk N."/>
        </authorList>
    </citation>
    <scope>NUCLEOTIDE SEQUENCE [LARGE SCALE GENOMIC DNA]</scope>
    <source>
        <strain evidence="2 3">TBRC 6029</strain>
    </source>
</reference>
<dbReference type="OrthoDB" id="3637330at2"/>
<evidence type="ECO:0000313" key="3">
    <source>
        <dbReference type="Proteomes" id="UP000320011"/>
    </source>
</evidence>
<comment type="caution">
    <text evidence="2">The sequence shown here is derived from an EMBL/GenBank/DDBJ whole genome shotgun (WGS) entry which is preliminary data.</text>
</comment>
<accession>A0A558CG02</accession>
<gene>
    <name evidence="2" type="ORF">FNH05_18655</name>
</gene>
<evidence type="ECO:0000256" key="1">
    <source>
        <dbReference type="SAM" id="MobiDB-lite"/>
    </source>
</evidence>
<protein>
    <submittedName>
        <fullName evidence="2">Uncharacterized protein</fullName>
    </submittedName>
</protein>
<reference evidence="2 3" key="1">
    <citation type="submission" date="2019-07" db="EMBL/GenBank/DDBJ databases">
        <authorList>
            <person name="Duangmal K."/>
            <person name="Teo W.F.A."/>
        </authorList>
    </citation>
    <scope>NUCLEOTIDE SEQUENCE [LARGE SCALE GENOMIC DNA]</scope>
    <source>
        <strain evidence="2 3">TBRC 6029</strain>
    </source>
</reference>
<dbReference type="AlphaFoldDB" id="A0A558CG02"/>
<evidence type="ECO:0000313" key="2">
    <source>
        <dbReference type="EMBL" id="TVT47701.1"/>
    </source>
</evidence>
<dbReference type="EMBL" id="VJWX01000180">
    <property type="protein sequence ID" value="TVT47701.1"/>
    <property type="molecule type" value="Genomic_DNA"/>
</dbReference>
<keyword evidence="3" id="KW-1185">Reference proteome</keyword>
<proteinExistence type="predicted"/>
<name>A0A558CG02_9PSEU</name>
<feature type="region of interest" description="Disordered" evidence="1">
    <location>
        <begin position="1"/>
        <end position="30"/>
    </location>
</feature>
<sequence>MPQRQPNRPENDSYDATVVPLRPARSSTQGTWRVERIDTESMTPQQYEVAVTVLATLVTQWRNKQENAKEARRKAA</sequence>
<organism evidence="2 3">
    <name type="scientific">Amycolatopsis rhizosphaerae</name>
    <dbReference type="NCBI Taxonomy" id="2053003"/>
    <lineage>
        <taxon>Bacteria</taxon>
        <taxon>Bacillati</taxon>
        <taxon>Actinomycetota</taxon>
        <taxon>Actinomycetes</taxon>
        <taxon>Pseudonocardiales</taxon>
        <taxon>Pseudonocardiaceae</taxon>
        <taxon>Amycolatopsis</taxon>
    </lineage>
</organism>